<name>A0A154BSR7_ANASB</name>
<gene>
    <name evidence="3" type="ORF">AXX12_02105</name>
</gene>
<comment type="caution">
    <text evidence="3">The sequence shown here is derived from an EMBL/GenBank/DDBJ whole genome shotgun (WGS) entry which is preliminary data.</text>
</comment>
<dbReference type="EMBL" id="LSGP01000013">
    <property type="protein sequence ID" value="KYZ76959.1"/>
    <property type="molecule type" value="Genomic_DNA"/>
</dbReference>
<sequence>MIAPGSAVEAERFVMGHVTIEPGGGIPNHEHAQEEVYYILEGCATLTIDGEIAKLPAGTAVHLPPQSLHELNNQTQEPITILFVYAPTGIVDHWQEEREGHLVITNPPDAAK</sequence>
<dbReference type="PANTHER" id="PTHR35848:SF6">
    <property type="entry name" value="CUPIN TYPE-2 DOMAIN-CONTAINING PROTEIN"/>
    <property type="match status" value="1"/>
</dbReference>
<reference evidence="3 4" key="1">
    <citation type="submission" date="2016-02" db="EMBL/GenBank/DDBJ databases">
        <title>Anaerosporomusa subterraneum gen. nov., sp. nov., a spore-forming obligate anaerobe isolated from saprolite.</title>
        <authorList>
            <person name="Choi J.K."/>
            <person name="Shah M."/>
            <person name="Yee N."/>
        </authorList>
    </citation>
    <scope>NUCLEOTIDE SEQUENCE [LARGE SCALE GENOMIC DNA]</scope>
    <source>
        <strain evidence="3 4">RU4</strain>
    </source>
</reference>
<organism evidence="3 4">
    <name type="scientific">Anaerosporomusa subterranea</name>
    <dbReference type="NCBI Taxonomy" id="1794912"/>
    <lineage>
        <taxon>Bacteria</taxon>
        <taxon>Bacillati</taxon>
        <taxon>Bacillota</taxon>
        <taxon>Negativicutes</taxon>
        <taxon>Acetonemataceae</taxon>
        <taxon>Anaerosporomusa</taxon>
    </lineage>
</organism>
<dbReference type="STRING" id="1794912.AXX12_02105"/>
<evidence type="ECO:0000313" key="3">
    <source>
        <dbReference type="EMBL" id="KYZ76959.1"/>
    </source>
</evidence>
<protein>
    <recommendedName>
        <fullName evidence="2">Cupin type-2 domain-containing protein</fullName>
    </recommendedName>
</protein>
<dbReference type="InterPro" id="IPR051610">
    <property type="entry name" value="GPI/OXD"/>
</dbReference>
<dbReference type="Gene3D" id="2.60.120.10">
    <property type="entry name" value="Jelly Rolls"/>
    <property type="match status" value="1"/>
</dbReference>
<dbReference type="PANTHER" id="PTHR35848">
    <property type="entry name" value="OXALATE-BINDING PROTEIN"/>
    <property type="match status" value="1"/>
</dbReference>
<evidence type="ECO:0000259" key="2">
    <source>
        <dbReference type="Pfam" id="PF07883"/>
    </source>
</evidence>
<dbReference type="GO" id="GO:0046872">
    <property type="term" value="F:metal ion binding"/>
    <property type="evidence" value="ECO:0007669"/>
    <property type="project" value="UniProtKB-KW"/>
</dbReference>
<keyword evidence="1" id="KW-0479">Metal-binding</keyword>
<feature type="domain" description="Cupin type-2" evidence="2">
    <location>
        <begin position="17"/>
        <end position="85"/>
    </location>
</feature>
<dbReference type="InterPro" id="IPR011051">
    <property type="entry name" value="RmlC_Cupin_sf"/>
</dbReference>
<proteinExistence type="predicted"/>
<dbReference type="Proteomes" id="UP000076268">
    <property type="component" value="Unassembled WGS sequence"/>
</dbReference>
<accession>A0A154BSR7</accession>
<dbReference type="InterPro" id="IPR013096">
    <property type="entry name" value="Cupin_2"/>
</dbReference>
<dbReference type="Pfam" id="PF07883">
    <property type="entry name" value="Cupin_2"/>
    <property type="match status" value="1"/>
</dbReference>
<evidence type="ECO:0000256" key="1">
    <source>
        <dbReference type="ARBA" id="ARBA00022723"/>
    </source>
</evidence>
<keyword evidence="4" id="KW-1185">Reference proteome</keyword>
<evidence type="ECO:0000313" key="4">
    <source>
        <dbReference type="Proteomes" id="UP000076268"/>
    </source>
</evidence>
<dbReference type="AlphaFoldDB" id="A0A154BSR7"/>
<dbReference type="SUPFAM" id="SSF51182">
    <property type="entry name" value="RmlC-like cupins"/>
    <property type="match status" value="1"/>
</dbReference>
<dbReference type="InterPro" id="IPR014710">
    <property type="entry name" value="RmlC-like_jellyroll"/>
</dbReference>